<dbReference type="InterPro" id="IPR008906">
    <property type="entry name" value="HATC_C_dom"/>
</dbReference>
<dbReference type="PANTHER" id="PTHR34615">
    <property type="entry name" value="PX DOMAIN-CONTAINING PROTEIN"/>
    <property type="match status" value="1"/>
</dbReference>
<reference evidence="2" key="1">
    <citation type="submission" date="2020-04" db="EMBL/GenBank/DDBJ databases">
        <authorList>
            <person name="Alioto T."/>
            <person name="Alioto T."/>
            <person name="Gomez Garrido J."/>
        </authorList>
    </citation>
    <scope>NUCLEOTIDE SEQUENCE</scope>
    <source>
        <strain evidence="2">A484AB</strain>
    </source>
</reference>
<feature type="compositionally biased region" description="Acidic residues" evidence="1">
    <location>
        <begin position="381"/>
        <end position="396"/>
    </location>
</feature>
<dbReference type="Pfam" id="PF05699">
    <property type="entry name" value="Dimer_Tnp_hAT"/>
    <property type="match status" value="1"/>
</dbReference>
<evidence type="ECO:0000313" key="2">
    <source>
        <dbReference type="EMBL" id="CAB3998967.1"/>
    </source>
</evidence>
<dbReference type="Proteomes" id="UP001152795">
    <property type="component" value="Unassembled WGS sequence"/>
</dbReference>
<proteinExistence type="predicted"/>
<dbReference type="AlphaFoldDB" id="A0A7D9I2X3"/>
<name>A0A7D9I2X3_PARCT</name>
<protein>
    <submittedName>
        <fullName evidence="2">Uncharacterized protein LOC111333178 isoform X1</fullName>
    </submittedName>
</protein>
<sequence>MGSFRDTRNALLLAYDEDIIDDEEFVILYDLNTSKNPCFPYEEYDDFDLEAIDAVDSKAEFRMEKHDIPLLAEVLGIPEKFRCRQGTICDGIEDLCMLLKRLAYPCRYSDMIARFAKPVPVLCMHRITEWNQTILNPVKLEQYAAAISLMPESTISRKGAALENCFGFIDGTVRSICRAGKNQRIVYNGHKRVHTIKFQSVTLPSEMIAQMFGPLEGKCLFTNWRAFVLVRRPRLPSSTTLQAPYRNGQITPQMQAFNKSMSSVRVSVEWLFGDIANYFKFMDFKKNLKIGLSSVGKFYLVSALLRNALTCLYYNQTSNFRLVNAALAGACTGIDSVRDLFDNVAKITSFLGDGAKRKEMFKQNAATEANDELTALLTESGNDDNEEEEDEDENDDDHGLHKSNKAILRGAKKKTVPNLCPTRWSSRVETLSALMAKYSSFILSFTAAVTKILQAKECNLGDAYEEVNGAKECIRASRADDSWIKLWGKIQSIGTALGIEITKPQTAVNQRHRANAGNANQTSEDYYRINVYYPFIDRVVEEIETRFKVQHKGLIAAQSLVPVYLDRLTDLNKKDLKEFFGKYLTFCEENSLDSEIVRWKRKFADVPLKQKPKTAYDAAVKCDATFYPVINKILTIFLTIPVGSVCCERSFSALRRLKLWTRASMNEERLSGLAMLMIHRDSLCIPRPEDVYARKANWRL</sequence>
<organism evidence="2 3">
    <name type="scientific">Paramuricea clavata</name>
    <name type="common">Red gorgonian</name>
    <name type="synonym">Violescent sea-whip</name>
    <dbReference type="NCBI Taxonomy" id="317549"/>
    <lineage>
        <taxon>Eukaryota</taxon>
        <taxon>Metazoa</taxon>
        <taxon>Cnidaria</taxon>
        <taxon>Anthozoa</taxon>
        <taxon>Octocorallia</taxon>
        <taxon>Malacalcyonacea</taxon>
        <taxon>Plexauridae</taxon>
        <taxon>Paramuricea</taxon>
    </lineage>
</organism>
<comment type="caution">
    <text evidence="2">The sequence shown here is derived from an EMBL/GenBank/DDBJ whole genome shotgun (WGS) entry which is preliminary data.</text>
</comment>
<evidence type="ECO:0000313" key="3">
    <source>
        <dbReference type="Proteomes" id="UP001152795"/>
    </source>
</evidence>
<accession>A0A7D9I2X3</accession>
<keyword evidence="3" id="KW-1185">Reference proteome</keyword>
<dbReference type="SUPFAM" id="SSF53098">
    <property type="entry name" value="Ribonuclease H-like"/>
    <property type="match status" value="1"/>
</dbReference>
<dbReference type="PANTHER" id="PTHR34615:SF1">
    <property type="entry name" value="PX DOMAIN-CONTAINING PROTEIN"/>
    <property type="match status" value="1"/>
</dbReference>
<evidence type="ECO:0000256" key="1">
    <source>
        <dbReference type="SAM" id="MobiDB-lite"/>
    </source>
</evidence>
<dbReference type="InterPro" id="IPR012337">
    <property type="entry name" value="RNaseH-like_sf"/>
</dbReference>
<dbReference type="GO" id="GO:0046983">
    <property type="term" value="F:protein dimerization activity"/>
    <property type="evidence" value="ECO:0007669"/>
    <property type="project" value="InterPro"/>
</dbReference>
<dbReference type="OrthoDB" id="6602887at2759"/>
<feature type="region of interest" description="Disordered" evidence="1">
    <location>
        <begin position="380"/>
        <end position="403"/>
    </location>
</feature>
<dbReference type="EMBL" id="CACRXK020003480">
    <property type="protein sequence ID" value="CAB3998967.1"/>
    <property type="molecule type" value="Genomic_DNA"/>
</dbReference>
<gene>
    <name evidence="2" type="ORF">PACLA_8A016451</name>
</gene>